<dbReference type="Proteomes" id="UP000294581">
    <property type="component" value="Unassembled WGS sequence"/>
</dbReference>
<dbReference type="InterPro" id="IPR027624">
    <property type="entry name" value="TOMM_cyclo_SagD"/>
</dbReference>
<dbReference type="PANTHER" id="PTHR37809:SF1">
    <property type="entry name" value="RIBOSOMAL PROTEIN S12 METHYLTHIOTRANSFERASE ACCESSORY FACTOR YCAO"/>
    <property type="match status" value="1"/>
</dbReference>
<sequence length="659" mass="73574">MTIVVFHNRSVLGRQLIASWQQKYDRASENPMIDSCSLDELEQIDAQLVILASDVLSEFEQSVLDKCRLLQLRVLPVLGRGMTVFVGPLEAPGTKGCATCLQLRWESSFERSVLRQFFGQQGGSTTHEQLAEPFEMSADAVERVGDMVAKEIQSILQPRSVPNSKGKVGICSDDDVEWVPILPSHDCSRCGLVPDDDPTLAHMNFTPCAVADAESLRVRRIDFEQLKRMFFHPEVGYISVVNEHWDDMAFAQAAAFIYTPSGAEIAGYGAGPTLTAAKQSAMLEALERSCGFQAINRKPVVFGSYKELAEAAIHPSHFGLHRYELLSSAYSFIEPFDENTKYSWVWAYSTKKAKPVLIPEQIAYYGPTADHKRFVTESSNGCAIGGTLEEAVLYGIFEVLERDGFLNMWYAKLPVPELTLVAGCPTRTANLLRILDGIDYEVRLFQLSPDLDIPVVCAVAIHRLNHYPKVVSGTACHLNPDEAVYNALRELTVQVCNLRRSPEARREQIVKMLEDPTKIKDILDHNAVAALPAAYPRWTFLLERKEQRRIQSVEQTYLHASGHDQHASRDMQSILESLLCDLHARGFDVVVVQQTSPEVSSAGLCAVKVLIPGMTPVTWGYGLQRVRGLSRLFELPYRLGYANRILTEGDLNPDCHPFS</sequence>
<keyword evidence="2" id="KW-0808">Transferase</keyword>
<dbReference type="Gene3D" id="3.30.40.250">
    <property type="match status" value="1"/>
</dbReference>
<accession>A0A4R8LJG7</accession>
<keyword evidence="3" id="KW-1185">Reference proteome</keyword>
<dbReference type="PANTHER" id="PTHR37809">
    <property type="entry name" value="RIBOSOMAL PROTEIN S12 METHYLTHIOTRANSFERASE ACCESSORY FACTOR YCAO"/>
    <property type="match status" value="1"/>
</dbReference>
<dbReference type="Pfam" id="PF02624">
    <property type="entry name" value="YcaO"/>
    <property type="match status" value="1"/>
</dbReference>
<name>A0A4R8LJG7_9BACL</name>
<dbReference type="GO" id="GO:0005840">
    <property type="term" value="C:ribosome"/>
    <property type="evidence" value="ECO:0007669"/>
    <property type="project" value="UniProtKB-KW"/>
</dbReference>
<dbReference type="Gene3D" id="3.30.160.660">
    <property type="match status" value="1"/>
</dbReference>
<evidence type="ECO:0000313" key="2">
    <source>
        <dbReference type="EMBL" id="TDY43048.1"/>
    </source>
</evidence>
<proteinExistence type="predicted"/>
<comment type="caution">
    <text evidence="2">The sequence shown here is derived from an EMBL/GenBank/DDBJ whole genome shotgun (WGS) entry which is preliminary data.</text>
</comment>
<gene>
    <name evidence="2" type="ORF">C7445_11230</name>
</gene>
<dbReference type="NCBIfam" id="TIGR03604">
    <property type="entry name" value="TOMM_cyclo_SagD"/>
    <property type="match status" value="1"/>
</dbReference>
<dbReference type="InterPro" id="IPR003776">
    <property type="entry name" value="YcaO-like_dom"/>
</dbReference>
<protein>
    <submittedName>
        <fullName evidence="2">Ribosomal protein S12 methylthiotransferase accessory factor</fullName>
    </submittedName>
</protein>
<dbReference type="Gene3D" id="3.30.1330.230">
    <property type="match status" value="1"/>
</dbReference>
<dbReference type="RefSeq" id="WP_208320910.1">
    <property type="nucleotide sequence ID" value="NZ_SORF01000012.1"/>
</dbReference>
<reference evidence="2 3" key="1">
    <citation type="submission" date="2019-03" db="EMBL/GenBank/DDBJ databases">
        <title>Genomic Encyclopedia of Type Strains, Phase IV (KMG-IV): sequencing the most valuable type-strain genomes for metagenomic binning, comparative biology and taxonomic classification.</title>
        <authorList>
            <person name="Goeker M."/>
        </authorList>
    </citation>
    <scope>NUCLEOTIDE SEQUENCE [LARGE SCALE GENOMIC DNA]</scope>
    <source>
        <strain evidence="2 3">DSM 17974</strain>
    </source>
</reference>
<keyword evidence="2" id="KW-0687">Ribonucleoprotein</keyword>
<dbReference type="InterPro" id="IPR022291">
    <property type="entry name" value="Bacteriocin_synth_cyclodeHase"/>
</dbReference>
<evidence type="ECO:0000313" key="3">
    <source>
        <dbReference type="Proteomes" id="UP000294581"/>
    </source>
</evidence>
<keyword evidence="2" id="KW-0689">Ribosomal protein</keyword>
<evidence type="ECO:0000259" key="1">
    <source>
        <dbReference type="PROSITE" id="PS51664"/>
    </source>
</evidence>
<dbReference type="Gene3D" id="3.40.50.720">
    <property type="entry name" value="NAD(P)-binding Rossmann-like Domain"/>
    <property type="match status" value="1"/>
</dbReference>
<dbReference type="EMBL" id="SORF01000012">
    <property type="protein sequence ID" value="TDY43048.1"/>
    <property type="molecule type" value="Genomic_DNA"/>
</dbReference>
<feature type="domain" description="YcaO" evidence="1">
    <location>
        <begin position="269"/>
        <end position="659"/>
    </location>
</feature>
<dbReference type="AlphaFoldDB" id="A0A4R8LJG7"/>
<organism evidence="2 3">
    <name type="scientific">Alicyclobacillus sacchari</name>
    <dbReference type="NCBI Taxonomy" id="392010"/>
    <lineage>
        <taxon>Bacteria</taxon>
        <taxon>Bacillati</taxon>
        <taxon>Bacillota</taxon>
        <taxon>Bacilli</taxon>
        <taxon>Bacillales</taxon>
        <taxon>Alicyclobacillaceae</taxon>
        <taxon>Alicyclobacillus</taxon>
    </lineage>
</organism>
<dbReference type="PROSITE" id="PS51664">
    <property type="entry name" value="YCAO"/>
    <property type="match status" value="1"/>
</dbReference>
<dbReference type="NCBIfam" id="TIGR03882">
    <property type="entry name" value="cyclo_dehyd_2"/>
    <property type="match status" value="1"/>
</dbReference>
<dbReference type="GO" id="GO:0016740">
    <property type="term" value="F:transferase activity"/>
    <property type="evidence" value="ECO:0007669"/>
    <property type="project" value="UniProtKB-KW"/>
</dbReference>